<dbReference type="SUPFAM" id="SSF48371">
    <property type="entry name" value="ARM repeat"/>
    <property type="match status" value="1"/>
</dbReference>
<proteinExistence type="predicted"/>
<dbReference type="WBParaSite" id="SVE_1584100.1">
    <property type="protein sequence ID" value="SVE_1584100.1"/>
    <property type="gene ID" value="SVE_1584100"/>
</dbReference>
<keyword evidence="1" id="KW-1185">Reference proteome</keyword>
<dbReference type="Proteomes" id="UP000035680">
    <property type="component" value="Unassembled WGS sequence"/>
</dbReference>
<protein>
    <submittedName>
        <fullName evidence="2">RAP domain-containing protein</fullName>
    </submittedName>
</protein>
<sequence>MNYKKYATISLSEYLFAIKKDLSLENPNFQEKLETIPMLLDLHPLSSYVTPTFYRLVDAFISSDNKIKLRILNICKGCRHHFDAITDFNYIATMLYRPLYSNDDYARVLNANFLALFCKYTNKDDVIVEIVKENIYSPDPIISQTAFGVMAEYVKVFTDYAQAQVVLLMESFYSYPSQRVTITFFKQLIDVCCTLSISVVNINSAFEKFLGEIYLRTKPELDMYLLKFIVWISVGSYKKMDVVLSKVLEHIELSDDNIKRKALIELIQKYLEGSFSWPEHIIYQYIEVIETLMNEGDHNNKLVSTMIRYLTQLKTCNVEGIKIIFEFLNKYIDLDVKVIKTDIACVYYNLFTQYDVGDYCGLAGHDKLVFLLNDTSVQPEIAFKALRSYIIGNMDVGKRHELFVLCTQTAFEAKSDDRINLAFSVIKILLYFEPSLTQHVVSFAMKMIKLGRGLNLESFYQVVYCMGLNETVPCEAWLYRMDRVEPSLLYKIAVSAFINGHWTASSYLINTIQQKISGLTQNSIVTLNIIKLLSNSSINSLTYNEIENSVDNQELAIGTFEEILGKNDKSRNMTMIIEFLKVRARVFKMIMSTVTYFDESHGEIMQDHCDMIKYQKYLHEELQYDIMELDDYLKTIDMLISQSIDADYETRLQLKFFNEQIMFLKSLLLLLIGENAIEYVDVIKEREKDYTEALLNKEPVTGFSVHDIESIDTYGFENVNENMDTNSKDTSSVGNNENNKSYKPTLWGNSLFCENKDFETKEKEVLNDETEMINVTPNDSLIKKEGLKNSEEGGTLLDYKEIGLTRNDMKYIQSRLKEAGAVRYQNPLSEHKNTKVRLQSSALFTRYLGKENWDKCLNLATMIEKYDPKDLEDFLKYRDLIYECISCAYTDYKVMIPFIFYKRSNTVVQLDICPKEEIDIGIYLPDGGISINIEAIINFTTIYYKFSKIELELSHYEDDIFKKSIKKEGSKSSDSYFKETFFLNIEKNGCLKMVLSGIEARSERCYQLAEKCIYYKTTKE</sequence>
<name>A0A0K0FU29_STRVS</name>
<dbReference type="InterPro" id="IPR016024">
    <property type="entry name" value="ARM-type_fold"/>
</dbReference>
<dbReference type="AlphaFoldDB" id="A0A0K0FU29"/>
<reference evidence="1" key="1">
    <citation type="submission" date="2014-07" db="EMBL/GenBank/DDBJ databases">
        <authorList>
            <person name="Martin A.A"/>
            <person name="De Silva N."/>
        </authorList>
    </citation>
    <scope>NUCLEOTIDE SEQUENCE</scope>
</reference>
<evidence type="ECO:0000313" key="1">
    <source>
        <dbReference type="Proteomes" id="UP000035680"/>
    </source>
</evidence>
<organism evidence="1 2">
    <name type="scientific">Strongyloides venezuelensis</name>
    <name type="common">Threadworm</name>
    <dbReference type="NCBI Taxonomy" id="75913"/>
    <lineage>
        <taxon>Eukaryota</taxon>
        <taxon>Metazoa</taxon>
        <taxon>Ecdysozoa</taxon>
        <taxon>Nematoda</taxon>
        <taxon>Chromadorea</taxon>
        <taxon>Rhabditida</taxon>
        <taxon>Tylenchina</taxon>
        <taxon>Panagrolaimomorpha</taxon>
        <taxon>Strongyloidoidea</taxon>
        <taxon>Strongyloididae</taxon>
        <taxon>Strongyloides</taxon>
    </lineage>
</organism>
<accession>A0A0K0FU29</accession>
<evidence type="ECO:0000313" key="2">
    <source>
        <dbReference type="WBParaSite" id="SVE_1584100.1"/>
    </source>
</evidence>
<reference evidence="2" key="2">
    <citation type="submission" date="2015-08" db="UniProtKB">
        <authorList>
            <consortium name="WormBaseParasite"/>
        </authorList>
    </citation>
    <scope>IDENTIFICATION</scope>
</reference>